<dbReference type="AlphaFoldDB" id="A0A4R1BG14"/>
<comment type="caution">
    <text evidence="1">The sequence shown here is derived from an EMBL/GenBank/DDBJ whole genome shotgun (WGS) entry which is preliminary data.</text>
</comment>
<evidence type="ECO:0000313" key="1">
    <source>
        <dbReference type="EMBL" id="TCJ15998.1"/>
    </source>
</evidence>
<proteinExistence type="predicted"/>
<accession>A0A4R1BG14</accession>
<dbReference type="OrthoDB" id="667524at2"/>
<evidence type="ECO:0000313" key="2">
    <source>
        <dbReference type="Proteomes" id="UP000295334"/>
    </source>
</evidence>
<dbReference type="Gene3D" id="2.180.10.10">
    <property type="entry name" value="RHS repeat-associated core"/>
    <property type="match status" value="1"/>
</dbReference>
<dbReference type="NCBIfam" id="TIGR03696">
    <property type="entry name" value="Rhs_assc_core"/>
    <property type="match status" value="1"/>
</dbReference>
<sequence length="355" mass="40028">MQMPGRTFAAAKGYRYGFNGKEEDRTLTESSLDFGTRFYDARIGRWLSADPLRFFAPFETPYRFGHNDPIRYKDPDGKWEEDGHYWTVYALGMAMGLSKSKAQYLASKAEFYDHHTLPNSKMSLHYSHEHGKTGLALGLGTWSDRELQKSWHGLTGGRQSEVLIDAMNNILMKGDLNQLHKVGDAWAHSYIDENGERTMWGKTTTWIPGLGRITLEHAFEGGHGNKDADNLNKRPGEYQKYIQSLVQIYNSKSFAFNSDVKNGRPDLSIFTFVQKNGGNKEGNIFLLSSFIDMKAGAKSISSTNKGHIEKFKSYLDQQGIKYTLSEGQAQATLLPKGCVTGPVNYTITFQKPESK</sequence>
<reference evidence="1 2" key="1">
    <citation type="submission" date="2019-03" db="EMBL/GenBank/DDBJ databases">
        <authorList>
            <person name="Kim M.K.M."/>
        </authorList>
    </citation>
    <scope>NUCLEOTIDE SEQUENCE [LARGE SCALE GENOMIC DNA]</scope>
    <source>
        <strain evidence="1 2">17J68-12</strain>
    </source>
</reference>
<dbReference type="EMBL" id="SJZI01000018">
    <property type="protein sequence ID" value="TCJ15998.1"/>
    <property type="molecule type" value="Genomic_DNA"/>
</dbReference>
<organism evidence="1 2">
    <name type="scientific">Flaviaesturariibacter flavus</name>
    <dbReference type="NCBI Taxonomy" id="2502780"/>
    <lineage>
        <taxon>Bacteria</taxon>
        <taxon>Pseudomonadati</taxon>
        <taxon>Bacteroidota</taxon>
        <taxon>Chitinophagia</taxon>
        <taxon>Chitinophagales</taxon>
        <taxon>Chitinophagaceae</taxon>
        <taxon>Flaviaestuariibacter</taxon>
    </lineage>
</organism>
<dbReference type="Proteomes" id="UP000295334">
    <property type="component" value="Unassembled WGS sequence"/>
</dbReference>
<protein>
    <recommendedName>
        <fullName evidence="3">RHS repeat-associated core domain-containing protein</fullName>
    </recommendedName>
</protein>
<gene>
    <name evidence="1" type="ORF">EPD60_07675</name>
</gene>
<dbReference type="InterPro" id="IPR022385">
    <property type="entry name" value="Rhs_assc_core"/>
</dbReference>
<name>A0A4R1BG14_9BACT</name>
<keyword evidence="2" id="KW-1185">Reference proteome</keyword>
<evidence type="ECO:0008006" key="3">
    <source>
        <dbReference type="Google" id="ProtNLM"/>
    </source>
</evidence>